<evidence type="ECO:0000313" key="2">
    <source>
        <dbReference type="Proteomes" id="UP000186744"/>
    </source>
</evidence>
<dbReference type="OrthoDB" id="610388at2"/>
<dbReference type="RefSeq" id="WP_076551614.1">
    <property type="nucleotide sequence ID" value="NZ_FTOL01000002.1"/>
</dbReference>
<protein>
    <submittedName>
        <fullName evidence="1">BNR/Asp-box repeat-containing protein</fullName>
    </submittedName>
</protein>
<name>A0A1N7MFP6_9FLAO</name>
<proteinExistence type="predicted"/>
<dbReference type="InterPro" id="IPR002860">
    <property type="entry name" value="BNR_rpt"/>
</dbReference>
<dbReference type="Gene3D" id="2.130.10.10">
    <property type="entry name" value="YVTN repeat-like/Quinoprotein amine dehydrogenase"/>
    <property type="match status" value="1"/>
</dbReference>
<dbReference type="AlphaFoldDB" id="A0A1N7MFP6"/>
<sequence length="173" mass="19758">MKKLLISFIVIVGLLITGLYAYKYISTKKISEEANNSSIKIFKYKNLIFKYGNKGDYPLLQVSKDNKDWTTINLRGFILDAIPSGSRFDDINSNGNTIWFYHLKSCIECDCSNLVYSIYYSHDNGDTWNAISPKETCTSVNFYNDKDGIMIYGEGKALYTVDGGKTWQDKKTK</sequence>
<dbReference type="InterPro" id="IPR036278">
    <property type="entry name" value="Sialidase_sf"/>
</dbReference>
<dbReference type="STRING" id="373668.SAMN05421786_102552"/>
<dbReference type="EMBL" id="FTOL01000002">
    <property type="protein sequence ID" value="SIS84944.1"/>
    <property type="molecule type" value="Genomic_DNA"/>
</dbReference>
<evidence type="ECO:0000313" key="1">
    <source>
        <dbReference type="EMBL" id="SIS84944.1"/>
    </source>
</evidence>
<dbReference type="InterPro" id="IPR015943">
    <property type="entry name" value="WD40/YVTN_repeat-like_dom_sf"/>
</dbReference>
<organism evidence="1 2">
    <name type="scientific">Chryseobacterium ureilyticum</name>
    <dbReference type="NCBI Taxonomy" id="373668"/>
    <lineage>
        <taxon>Bacteria</taxon>
        <taxon>Pseudomonadati</taxon>
        <taxon>Bacteroidota</taxon>
        <taxon>Flavobacteriia</taxon>
        <taxon>Flavobacteriales</taxon>
        <taxon>Weeksellaceae</taxon>
        <taxon>Chryseobacterium group</taxon>
        <taxon>Chryseobacterium</taxon>
    </lineage>
</organism>
<gene>
    <name evidence="1" type="ORF">SAMN05421786_102552</name>
</gene>
<accession>A0A1N7MFP6</accession>
<reference evidence="2" key="1">
    <citation type="submission" date="2017-01" db="EMBL/GenBank/DDBJ databases">
        <authorList>
            <person name="Varghese N."/>
            <person name="Submissions S."/>
        </authorList>
    </citation>
    <scope>NUCLEOTIDE SEQUENCE [LARGE SCALE GENOMIC DNA]</scope>
    <source>
        <strain evidence="2">DSM 18017</strain>
    </source>
</reference>
<dbReference type="Pfam" id="PF02012">
    <property type="entry name" value="BNR"/>
    <property type="match status" value="2"/>
</dbReference>
<dbReference type="SUPFAM" id="SSF50939">
    <property type="entry name" value="Sialidases"/>
    <property type="match status" value="1"/>
</dbReference>
<keyword evidence="2" id="KW-1185">Reference proteome</keyword>
<dbReference type="Proteomes" id="UP000186744">
    <property type="component" value="Unassembled WGS sequence"/>
</dbReference>